<evidence type="ECO:0000259" key="8">
    <source>
        <dbReference type="Pfam" id="PF02492"/>
    </source>
</evidence>
<feature type="domain" description="CobW/HypB/UreG nucleotide-binding" evidence="8">
    <location>
        <begin position="89"/>
        <end position="270"/>
    </location>
</feature>
<keyword evidence="2" id="KW-0378">Hydrolase</keyword>
<dbReference type="GO" id="GO:0005525">
    <property type="term" value="F:GTP binding"/>
    <property type="evidence" value="ECO:0007669"/>
    <property type="project" value="UniProtKB-KW"/>
</dbReference>
<dbReference type="InterPro" id="IPR003495">
    <property type="entry name" value="CobW/HypB/UreG_nucleotide-bd"/>
</dbReference>
<dbReference type="EMBL" id="RBNJ01000366">
    <property type="protein sequence ID" value="RUS34699.1"/>
    <property type="molecule type" value="Genomic_DNA"/>
</dbReference>
<feature type="domain" description="CobW C-terminal" evidence="9">
    <location>
        <begin position="385"/>
        <end position="451"/>
    </location>
</feature>
<gene>
    <name evidence="10" type="ORF">BC938DRAFT_479080</name>
</gene>
<evidence type="ECO:0000256" key="7">
    <source>
        <dbReference type="ARBA" id="ARBA00049117"/>
    </source>
</evidence>
<dbReference type="Proteomes" id="UP000274822">
    <property type="component" value="Unassembled WGS sequence"/>
</dbReference>
<accession>A0A433QY06</accession>
<dbReference type="CDD" id="cd03112">
    <property type="entry name" value="CobW-like"/>
    <property type="match status" value="1"/>
</dbReference>
<keyword evidence="4" id="KW-0342">GTP-binding</keyword>
<dbReference type="InterPro" id="IPR027417">
    <property type="entry name" value="P-loop_NTPase"/>
</dbReference>
<organism evidence="10 11">
    <name type="scientific">Jimgerdemannia flammicorona</name>
    <dbReference type="NCBI Taxonomy" id="994334"/>
    <lineage>
        <taxon>Eukaryota</taxon>
        <taxon>Fungi</taxon>
        <taxon>Fungi incertae sedis</taxon>
        <taxon>Mucoromycota</taxon>
        <taxon>Mucoromycotina</taxon>
        <taxon>Endogonomycetes</taxon>
        <taxon>Endogonales</taxon>
        <taxon>Endogonaceae</taxon>
        <taxon>Jimgerdemannia</taxon>
    </lineage>
</organism>
<keyword evidence="3" id="KW-0862">Zinc</keyword>
<proteinExistence type="inferred from homology"/>
<comment type="catalytic activity">
    <reaction evidence="7">
        <text>GTP + H2O = GDP + phosphate + H(+)</text>
        <dbReference type="Rhea" id="RHEA:19669"/>
        <dbReference type="ChEBI" id="CHEBI:15377"/>
        <dbReference type="ChEBI" id="CHEBI:15378"/>
        <dbReference type="ChEBI" id="CHEBI:37565"/>
        <dbReference type="ChEBI" id="CHEBI:43474"/>
        <dbReference type="ChEBI" id="CHEBI:58189"/>
    </reaction>
    <physiologicalReaction direction="left-to-right" evidence="7">
        <dbReference type="Rhea" id="RHEA:19670"/>
    </physiologicalReaction>
</comment>
<evidence type="ECO:0000256" key="6">
    <source>
        <dbReference type="ARBA" id="ARBA00034320"/>
    </source>
</evidence>
<dbReference type="PANTHER" id="PTHR13748:SF31">
    <property type="entry name" value="ZINC-REGULATED GTPASE METALLOPROTEIN ACTIVATOR 1A-RELATED"/>
    <property type="match status" value="1"/>
</dbReference>
<evidence type="ECO:0008006" key="12">
    <source>
        <dbReference type="Google" id="ProtNLM"/>
    </source>
</evidence>
<dbReference type="Gene3D" id="3.40.50.300">
    <property type="entry name" value="P-loop containing nucleotide triphosphate hydrolases"/>
    <property type="match status" value="1"/>
</dbReference>
<dbReference type="GO" id="GO:0016787">
    <property type="term" value="F:hydrolase activity"/>
    <property type="evidence" value="ECO:0007669"/>
    <property type="project" value="UniProtKB-KW"/>
</dbReference>
<keyword evidence="5" id="KW-0143">Chaperone</keyword>
<evidence type="ECO:0000313" key="10">
    <source>
        <dbReference type="EMBL" id="RUS34699.1"/>
    </source>
</evidence>
<dbReference type="InterPro" id="IPR011629">
    <property type="entry name" value="CobW-like_C"/>
</dbReference>
<dbReference type="GO" id="GO:0005737">
    <property type="term" value="C:cytoplasm"/>
    <property type="evidence" value="ECO:0007669"/>
    <property type="project" value="TreeGrafter"/>
</dbReference>
<dbReference type="Pfam" id="PF07683">
    <property type="entry name" value="CobW_C"/>
    <property type="match status" value="1"/>
</dbReference>
<sequence length="554" mass="61398">MSTYHDDDIPSLVPVEDPTISELVNGEAAKSPTSNQGQKIPITIVTASSAMAPCLHDQRNKLERKILVNPTPTWLFNDHHKCAINNALGFLGSGKTTLLNYILNEKHEKRIAVILNEFGESSDIEKALSVSDQGTLYEEWLELKNGCLCCSVKDNGVKAIENLMLKRGRFDYILLETTGLADPGPIASIFWMDDELGSEIYLDGIVTLVDAKYVEKHIGEKAENGSINDAVKQIAIADRIIINKTDLVDEGTLTQLESDLRFVNAAAQIVRTQRSKVSLDFILDIRAYDAKGLNDIGSADSNFITGGRSSHLDGSVQTICIQFRQQATDILRLERWIQTLLWEKVIPPFTATVADDHIEEHDNGHAHDHDHGPHEPAASGDTVIVLRLKGIVTPPADDNNRQRRLVVQGVHELYDMQEAAGETGERGTGEDVSKIVLIGQNLHRSRLETSFCEWVGVASGDLVRKPSQSPLERWVPAPVSACHKLRKKEYSFAGLYCIIFCGCNWLECSRVPITGAAGLFSGNERKDCSRRQEILIRTWVLLLHGSTITRLNLP</sequence>
<dbReference type="InterPro" id="IPR036627">
    <property type="entry name" value="CobW-likC_sf"/>
</dbReference>
<evidence type="ECO:0000256" key="1">
    <source>
        <dbReference type="ARBA" id="ARBA00022741"/>
    </source>
</evidence>
<keyword evidence="1" id="KW-0547">Nucleotide-binding</keyword>
<dbReference type="Pfam" id="PF02492">
    <property type="entry name" value="cobW"/>
    <property type="match status" value="1"/>
</dbReference>
<evidence type="ECO:0000259" key="9">
    <source>
        <dbReference type="Pfam" id="PF07683"/>
    </source>
</evidence>
<keyword evidence="11" id="KW-1185">Reference proteome</keyword>
<evidence type="ECO:0000256" key="2">
    <source>
        <dbReference type="ARBA" id="ARBA00022801"/>
    </source>
</evidence>
<comment type="caution">
    <text evidence="10">The sequence shown here is derived from an EMBL/GenBank/DDBJ whole genome shotgun (WGS) entry which is preliminary data.</text>
</comment>
<evidence type="ECO:0000256" key="3">
    <source>
        <dbReference type="ARBA" id="ARBA00022833"/>
    </source>
</evidence>
<name>A0A433QY06_9FUNG</name>
<reference evidence="10 11" key="1">
    <citation type="journal article" date="2018" name="New Phytol.">
        <title>Phylogenomics of Endogonaceae and evolution of mycorrhizas within Mucoromycota.</title>
        <authorList>
            <person name="Chang Y."/>
            <person name="Desiro A."/>
            <person name="Na H."/>
            <person name="Sandor L."/>
            <person name="Lipzen A."/>
            <person name="Clum A."/>
            <person name="Barry K."/>
            <person name="Grigoriev I.V."/>
            <person name="Martin F.M."/>
            <person name="Stajich J.E."/>
            <person name="Smith M.E."/>
            <person name="Bonito G."/>
            <person name="Spatafora J.W."/>
        </authorList>
    </citation>
    <scope>NUCLEOTIDE SEQUENCE [LARGE SCALE GENOMIC DNA]</scope>
    <source>
        <strain evidence="10 11">AD002</strain>
    </source>
</reference>
<evidence type="ECO:0000313" key="11">
    <source>
        <dbReference type="Proteomes" id="UP000274822"/>
    </source>
</evidence>
<comment type="similarity">
    <text evidence="6">Belongs to the SIMIBI class G3E GTPase family. ZNG1 subfamily.</text>
</comment>
<protein>
    <recommendedName>
        <fullName evidence="12">CobW/HypB/UreG, nucleotide-binding domain-containing protein</fullName>
    </recommendedName>
</protein>
<evidence type="ECO:0000256" key="4">
    <source>
        <dbReference type="ARBA" id="ARBA00023134"/>
    </source>
</evidence>
<dbReference type="InterPro" id="IPR051316">
    <property type="entry name" value="Zinc-reg_GTPase_activator"/>
</dbReference>
<dbReference type="SUPFAM" id="SSF52540">
    <property type="entry name" value="P-loop containing nucleoside triphosphate hydrolases"/>
    <property type="match status" value="1"/>
</dbReference>
<dbReference type="SUPFAM" id="SSF90002">
    <property type="entry name" value="Hypothetical protein YjiA, C-terminal domain"/>
    <property type="match status" value="1"/>
</dbReference>
<dbReference type="Gene3D" id="3.30.1220.10">
    <property type="entry name" value="CobW-like, C-terminal domain"/>
    <property type="match status" value="1"/>
</dbReference>
<evidence type="ECO:0000256" key="5">
    <source>
        <dbReference type="ARBA" id="ARBA00023186"/>
    </source>
</evidence>
<dbReference type="PANTHER" id="PTHR13748">
    <property type="entry name" value="COBW-RELATED"/>
    <property type="match status" value="1"/>
</dbReference>
<dbReference type="AlphaFoldDB" id="A0A433QY06"/>